<keyword evidence="3" id="KW-1185">Reference proteome</keyword>
<feature type="region of interest" description="Disordered" evidence="1">
    <location>
        <begin position="188"/>
        <end position="216"/>
    </location>
</feature>
<evidence type="ECO:0000313" key="3">
    <source>
        <dbReference type="Proteomes" id="UP000077071"/>
    </source>
</evidence>
<dbReference type="AlphaFoldDB" id="A0A160KQS3"/>
<dbReference type="EMBL" id="CP015515">
    <property type="protein sequence ID" value="AND15916.1"/>
    <property type="molecule type" value="Genomic_DNA"/>
</dbReference>
<dbReference type="Proteomes" id="UP000077071">
    <property type="component" value="Chromosome"/>
</dbReference>
<gene>
    <name evidence="2" type="ORF">A6122_0763</name>
</gene>
<evidence type="ECO:0000313" key="2">
    <source>
        <dbReference type="EMBL" id="AND15916.1"/>
    </source>
</evidence>
<organism evidence="2 3">
    <name type="scientific">Rathayibacter tritici</name>
    <dbReference type="NCBI Taxonomy" id="33888"/>
    <lineage>
        <taxon>Bacteria</taxon>
        <taxon>Bacillati</taxon>
        <taxon>Actinomycetota</taxon>
        <taxon>Actinomycetes</taxon>
        <taxon>Micrococcales</taxon>
        <taxon>Microbacteriaceae</taxon>
        <taxon>Rathayibacter</taxon>
    </lineage>
</organism>
<reference evidence="2 3" key="1">
    <citation type="submission" date="2016-05" db="EMBL/GenBank/DDBJ databases">
        <title>Complete genome sequence of Rathayibacter tritici NCPPB 1953.</title>
        <authorList>
            <person name="Park J."/>
            <person name="Lee H.-H."/>
            <person name="Lee S.-W."/>
            <person name="Seo Y.-S."/>
        </authorList>
    </citation>
    <scope>NUCLEOTIDE SEQUENCE [LARGE SCALE GENOMIC DNA]</scope>
    <source>
        <strain evidence="2 3">NCPPB 1953</strain>
    </source>
</reference>
<evidence type="ECO:0000256" key="1">
    <source>
        <dbReference type="SAM" id="MobiDB-lite"/>
    </source>
</evidence>
<dbReference type="PATRIC" id="fig|33888.3.peg.848"/>
<protein>
    <recommendedName>
        <fullName evidence="4">DUF5343 domain-containing protein</fullName>
    </recommendedName>
</protein>
<accession>A0A160KQS3</accession>
<proteinExistence type="predicted"/>
<feature type="compositionally biased region" description="Acidic residues" evidence="1">
    <location>
        <begin position="188"/>
        <end position="199"/>
    </location>
</feature>
<sequence>MADDGKVTENLSKGNFTVPVKASIEDIQKIMGFLSRQIGWVESARIEKAFGALDDRKVAAMVEFGLVLRDGKNLRTTDRGQLFNTETKAALREVLLSVDLYKSTLDWVHYGKRDAVTTAEIGQYWEASHKDTIGNLSGITLGSGAVTFGRVIAGAAAGKFTVGRGGKETRIEFDLPVIDLMVTGQPDVEEPTLSDEVDPAADATEKQTLVPEGSPTQPAAIERQVVPPAPSVNVSASPSVHVNVEIHIAADATADTMREIFKNMARYVLEKTIDDDDK</sequence>
<name>A0A160KQS3_9MICO</name>
<evidence type="ECO:0008006" key="4">
    <source>
        <dbReference type="Google" id="ProtNLM"/>
    </source>
</evidence>
<dbReference type="KEGG" id="rtn:A6122_0763"/>